<proteinExistence type="predicted"/>
<dbReference type="PROSITE" id="PS00519">
    <property type="entry name" value="HTH_ASNC_1"/>
    <property type="match status" value="1"/>
</dbReference>
<dbReference type="GO" id="GO:0005829">
    <property type="term" value="C:cytosol"/>
    <property type="evidence" value="ECO:0007669"/>
    <property type="project" value="TreeGrafter"/>
</dbReference>
<keyword evidence="3" id="KW-0804">Transcription</keyword>
<evidence type="ECO:0000313" key="5">
    <source>
        <dbReference type="EMBL" id="SEC97956.1"/>
    </source>
</evidence>
<dbReference type="PANTHER" id="PTHR30154:SF17">
    <property type="entry name" value="DNA-BINDING TRANSCRIPTIONAL ACTIVATOR DECR"/>
    <property type="match status" value="1"/>
</dbReference>
<organism evidence="5 6">
    <name type="scientific">Bradyrhizobium erythrophlei</name>
    <dbReference type="NCBI Taxonomy" id="1437360"/>
    <lineage>
        <taxon>Bacteria</taxon>
        <taxon>Pseudomonadati</taxon>
        <taxon>Pseudomonadota</taxon>
        <taxon>Alphaproteobacteria</taxon>
        <taxon>Hyphomicrobiales</taxon>
        <taxon>Nitrobacteraceae</taxon>
        <taxon>Bradyrhizobium</taxon>
    </lineage>
</organism>
<dbReference type="EMBL" id="FNTH01000001">
    <property type="protein sequence ID" value="SEC97956.1"/>
    <property type="molecule type" value="Genomic_DNA"/>
</dbReference>
<dbReference type="OrthoDB" id="9812082at2"/>
<evidence type="ECO:0000256" key="2">
    <source>
        <dbReference type="ARBA" id="ARBA00023125"/>
    </source>
</evidence>
<dbReference type="RefSeq" id="WP_092116872.1">
    <property type="nucleotide sequence ID" value="NZ_FNTH01000001.1"/>
</dbReference>
<dbReference type="InterPro" id="IPR000485">
    <property type="entry name" value="AsnC-type_HTH_dom"/>
</dbReference>
<dbReference type="AlphaFoldDB" id="A0A1H4WX80"/>
<dbReference type="GO" id="GO:0043200">
    <property type="term" value="P:response to amino acid"/>
    <property type="evidence" value="ECO:0007669"/>
    <property type="project" value="TreeGrafter"/>
</dbReference>
<dbReference type="InterPro" id="IPR019887">
    <property type="entry name" value="Tscrpt_reg_AsnC/Lrp_C"/>
</dbReference>
<evidence type="ECO:0000256" key="1">
    <source>
        <dbReference type="ARBA" id="ARBA00023015"/>
    </source>
</evidence>
<dbReference type="Pfam" id="PF01037">
    <property type="entry name" value="AsnC_trans_reg"/>
    <property type="match status" value="1"/>
</dbReference>
<dbReference type="SUPFAM" id="SSF54909">
    <property type="entry name" value="Dimeric alpha+beta barrel"/>
    <property type="match status" value="1"/>
</dbReference>
<dbReference type="GO" id="GO:0043565">
    <property type="term" value="F:sequence-specific DNA binding"/>
    <property type="evidence" value="ECO:0007669"/>
    <property type="project" value="InterPro"/>
</dbReference>
<dbReference type="Gene3D" id="3.30.70.920">
    <property type="match status" value="1"/>
</dbReference>
<name>A0A1H4WX80_9BRAD</name>
<dbReference type="InterPro" id="IPR011991">
    <property type="entry name" value="ArsR-like_HTH"/>
</dbReference>
<evidence type="ECO:0000256" key="3">
    <source>
        <dbReference type="ARBA" id="ARBA00023163"/>
    </source>
</evidence>
<dbReference type="Gene3D" id="1.10.10.10">
    <property type="entry name" value="Winged helix-like DNA-binding domain superfamily/Winged helix DNA-binding domain"/>
    <property type="match status" value="1"/>
</dbReference>
<keyword evidence="2" id="KW-0238">DNA-binding</keyword>
<dbReference type="SUPFAM" id="SSF46785">
    <property type="entry name" value="Winged helix' DNA-binding domain"/>
    <property type="match status" value="1"/>
</dbReference>
<dbReference type="CDD" id="cd00090">
    <property type="entry name" value="HTH_ARSR"/>
    <property type="match status" value="1"/>
</dbReference>
<dbReference type="InterPro" id="IPR019888">
    <property type="entry name" value="Tscrpt_reg_AsnC-like"/>
</dbReference>
<evidence type="ECO:0000259" key="4">
    <source>
        <dbReference type="PROSITE" id="PS50956"/>
    </source>
</evidence>
<keyword evidence="1" id="KW-0805">Transcription regulation</keyword>
<dbReference type="Pfam" id="PF13404">
    <property type="entry name" value="HTH_AsnC-type"/>
    <property type="match status" value="1"/>
</dbReference>
<dbReference type="SMART" id="SM00344">
    <property type="entry name" value="HTH_ASNC"/>
    <property type="match status" value="1"/>
</dbReference>
<dbReference type="PANTHER" id="PTHR30154">
    <property type="entry name" value="LEUCINE-RESPONSIVE REGULATORY PROTEIN"/>
    <property type="match status" value="1"/>
</dbReference>
<protein>
    <submittedName>
        <fullName evidence="5">Transcriptional regulator, AsnC family</fullName>
    </submittedName>
</protein>
<dbReference type="PRINTS" id="PR00033">
    <property type="entry name" value="HTHASNC"/>
</dbReference>
<reference evidence="5 6" key="1">
    <citation type="submission" date="2016-10" db="EMBL/GenBank/DDBJ databases">
        <authorList>
            <person name="de Groot N.N."/>
        </authorList>
    </citation>
    <scope>NUCLEOTIDE SEQUENCE [LARGE SCALE GENOMIC DNA]</scope>
    <source>
        <strain evidence="5 6">MT12</strain>
    </source>
</reference>
<gene>
    <name evidence="5" type="ORF">SAMN05444164_3284</name>
</gene>
<accession>A0A1H4WX80</accession>
<dbReference type="InterPro" id="IPR011008">
    <property type="entry name" value="Dimeric_a/b-barrel"/>
</dbReference>
<dbReference type="InterPro" id="IPR036388">
    <property type="entry name" value="WH-like_DNA-bd_sf"/>
</dbReference>
<evidence type="ECO:0000313" key="6">
    <source>
        <dbReference type="Proteomes" id="UP000198992"/>
    </source>
</evidence>
<feature type="domain" description="HTH asnC-type" evidence="4">
    <location>
        <begin position="1"/>
        <end position="62"/>
    </location>
</feature>
<sequence>MDEIDRKILACLQEDATMSVTQLAEAVGLSASPCWRRVRNLEISGVIERRVTLLNPRALGLGVTVFVSIRTAHHNPKWAEAFCHGIAKIPEVVEFYRMSGPIDYLLRIVVPDVDGYDLVYKKIINVAELHDVSSSFAIEQIKYTTALPLNRIRLSKDTLDED</sequence>
<dbReference type="GO" id="GO:0006355">
    <property type="term" value="P:regulation of DNA-templated transcription"/>
    <property type="evidence" value="ECO:0007669"/>
    <property type="project" value="UniProtKB-ARBA"/>
</dbReference>
<dbReference type="InterPro" id="IPR019885">
    <property type="entry name" value="Tscrpt_reg_HTH_AsnC-type_CS"/>
</dbReference>
<dbReference type="Proteomes" id="UP000198992">
    <property type="component" value="Unassembled WGS sequence"/>
</dbReference>
<dbReference type="PROSITE" id="PS50956">
    <property type="entry name" value="HTH_ASNC_2"/>
    <property type="match status" value="1"/>
</dbReference>
<dbReference type="InterPro" id="IPR036390">
    <property type="entry name" value="WH_DNA-bd_sf"/>
</dbReference>